<dbReference type="Proteomes" id="UP000184512">
    <property type="component" value="Unassembled WGS sequence"/>
</dbReference>
<dbReference type="PROSITE" id="PS01227">
    <property type="entry name" value="UPF0012"/>
    <property type="match status" value="1"/>
</dbReference>
<dbReference type="SUPFAM" id="SSF56317">
    <property type="entry name" value="Carbon-nitrogen hydrolase"/>
    <property type="match status" value="1"/>
</dbReference>
<dbReference type="PANTHER" id="PTHR23088:SF27">
    <property type="entry name" value="DEAMINATED GLUTATHIONE AMIDASE"/>
    <property type="match status" value="1"/>
</dbReference>
<accession>A0A1M6N6R2</accession>
<proteinExistence type="inferred from homology"/>
<reference evidence="3 4" key="1">
    <citation type="submission" date="2016-11" db="EMBL/GenBank/DDBJ databases">
        <authorList>
            <person name="Jaros S."/>
            <person name="Januszkiewicz K."/>
            <person name="Wedrychowicz H."/>
        </authorList>
    </citation>
    <scope>NUCLEOTIDE SEQUENCE [LARGE SCALE GENOMIC DNA]</scope>
    <source>
        <strain evidence="3 4">DSM 12906</strain>
    </source>
</reference>
<evidence type="ECO:0000256" key="1">
    <source>
        <dbReference type="ARBA" id="ARBA00010613"/>
    </source>
</evidence>
<dbReference type="Pfam" id="PF00795">
    <property type="entry name" value="CN_hydrolase"/>
    <property type="match status" value="1"/>
</dbReference>
<keyword evidence="3" id="KW-0378">Hydrolase</keyword>
<dbReference type="RefSeq" id="WP_084189726.1">
    <property type="nucleotide sequence ID" value="NZ_FQZG01000106.1"/>
</dbReference>
<evidence type="ECO:0000313" key="3">
    <source>
        <dbReference type="EMBL" id="SHJ91397.1"/>
    </source>
</evidence>
<dbReference type="InterPro" id="IPR036526">
    <property type="entry name" value="C-N_Hydrolase_sf"/>
</dbReference>
<dbReference type="STRING" id="1123357.SAMN02745244_03568"/>
<comment type="similarity">
    <text evidence="1">Belongs to the carbon-nitrogen hydrolase superfamily. NIT1/NIT2 family.</text>
</comment>
<evidence type="ECO:0000313" key="4">
    <source>
        <dbReference type="Proteomes" id="UP000184512"/>
    </source>
</evidence>
<dbReference type="CDD" id="cd07581">
    <property type="entry name" value="nitrilase_3"/>
    <property type="match status" value="1"/>
</dbReference>
<protein>
    <submittedName>
        <fullName evidence="3">Predicted amidohydrolase</fullName>
    </submittedName>
</protein>
<dbReference type="OrthoDB" id="9811121at2"/>
<dbReference type="GO" id="GO:0016787">
    <property type="term" value="F:hydrolase activity"/>
    <property type="evidence" value="ECO:0007669"/>
    <property type="project" value="UniProtKB-KW"/>
</dbReference>
<evidence type="ECO:0000259" key="2">
    <source>
        <dbReference type="PROSITE" id="PS50263"/>
    </source>
</evidence>
<dbReference type="Gene3D" id="3.60.110.10">
    <property type="entry name" value="Carbon-nitrogen hydrolase"/>
    <property type="match status" value="1"/>
</dbReference>
<dbReference type="PROSITE" id="PS50263">
    <property type="entry name" value="CN_HYDROLASE"/>
    <property type="match status" value="1"/>
</dbReference>
<name>A0A1M6N6R2_9ACTN</name>
<gene>
    <name evidence="3" type="ORF">SAMN02745244_03568</name>
</gene>
<dbReference type="InterPro" id="IPR003010">
    <property type="entry name" value="C-N_Hydrolase"/>
</dbReference>
<dbReference type="EMBL" id="FQZG01000106">
    <property type="protein sequence ID" value="SHJ91397.1"/>
    <property type="molecule type" value="Genomic_DNA"/>
</dbReference>
<dbReference type="AlphaFoldDB" id="A0A1M6N6R2"/>
<keyword evidence="4" id="KW-1185">Reference proteome</keyword>
<dbReference type="InterPro" id="IPR001110">
    <property type="entry name" value="UPF0012_CS"/>
</dbReference>
<sequence>MRIAIAQLTASTDPVTNLALIEAYARRAATRGASLVVFPEAMMCSFARPSSEVSEPFGGPWARSVRDLASDLGITIIVGMFTDADDDRVYNTLLVTGADEARYDKIHLFDALGFHESKHIAPGRSLELVDLEGTLVGLATCYDIRFPNQFTRLATTGAKVIVVCASWAPGPFKTHQWRTLATARAMDSTAFVVAVDQAAAGDPERRALPTGVGHSIVVDPTGRVLLELGTAPELAFVDIDPAEADTARGALPLLSS</sequence>
<dbReference type="PANTHER" id="PTHR23088">
    <property type="entry name" value="NITRILASE-RELATED"/>
    <property type="match status" value="1"/>
</dbReference>
<feature type="domain" description="CN hydrolase" evidence="2">
    <location>
        <begin position="1"/>
        <end position="241"/>
    </location>
</feature>
<organism evidence="3 4">
    <name type="scientific">Tessaracoccus bendigoensis DSM 12906</name>
    <dbReference type="NCBI Taxonomy" id="1123357"/>
    <lineage>
        <taxon>Bacteria</taxon>
        <taxon>Bacillati</taxon>
        <taxon>Actinomycetota</taxon>
        <taxon>Actinomycetes</taxon>
        <taxon>Propionibacteriales</taxon>
        <taxon>Propionibacteriaceae</taxon>
        <taxon>Tessaracoccus</taxon>
    </lineage>
</organism>